<organism evidence="2 3">
    <name type="scientific">Pedobacter cryoconitis</name>
    <dbReference type="NCBI Taxonomy" id="188932"/>
    <lineage>
        <taxon>Bacteria</taxon>
        <taxon>Pseudomonadati</taxon>
        <taxon>Bacteroidota</taxon>
        <taxon>Sphingobacteriia</taxon>
        <taxon>Sphingobacteriales</taxon>
        <taxon>Sphingobacteriaceae</taxon>
        <taxon>Pedobacter</taxon>
    </lineage>
</organism>
<dbReference type="AlphaFoldDB" id="A0A127VI91"/>
<dbReference type="Pfam" id="PF05368">
    <property type="entry name" value="NmrA"/>
    <property type="match status" value="1"/>
</dbReference>
<evidence type="ECO:0000313" key="3">
    <source>
        <dbReference type="Proteomes" id="UP000071561"/>
    </source>
</evidence>
<dbReference type="InterPro" id="IPR008030">
    <property type="entry name" value="NmrA-like"/>
</dbReference>
<dbReference type="InterPro" id="IPR052718">
    <property type="entry name" value="NmrA-type_oxidoreductase"/>
</dbReference>
<evidence type="ECO:0000313" key="2">
    <source>
        <dbReference type="EMBL" id="AMQ01000.1"/>
    </source>
</evidence>
<feature type="domain" description="NmrA-like" evidence="1">
    <location>
        <begin position="2"/>
        <end position="248"/>
    </location>
</feature>
<dbReference type="Gene3D" id="3.40.50.720">
    <property type="entry name" value="NAD(P)-binding Rossmann-like Domain"/>
    <property type="match status" value="1"/>
</dbReference>
<gene>
    <name evidence="2" type="ORF">AY601_4150</name>
</gene>
<dbReference type="RefSeq" id="WP_068404608.1">
    <property type="nucleotide sequence ID" value="NZ_CP014504.1"/>
</dbReference>
<dbReference type="PATRIC" id="fig|188932.3.peg.4308"/>
<evidence type="ECO:0000259" key="1">
    <source>
        <dbReference type="Pfam" id="PF05368"/>
    </source>
</evidence>
<protein>
    <submittedName>
        <fullName evidence="2">Putative nucleoside-diphosphate sugar epimerase</fullName>
    </submittedName>
</protein>
<dbReference type="Proteomes" id="UP000071561">
    <property type="component" value="Chromosome"/>
</dbReference>
<accession>A0A127VI91</accession>
<dbReference type="OrthoDB" id="9780595at2"/>
<proteinExistence type="predicted"/>
<dbReference type="KEGG" id="pcm:AY601_4150"/>
<dbReference type="EMBL" id="CP014504">
    <property type="protein sequence ID" value="AMQ01000.1"/>
    <property type="molecule type" value="Genomic_DNA"/>
</dbReference>
<reference evidence="2 3" key="1">
    <citation type="submission" date="2016-03" db="EMBL/GenBank/DDBJ databases">
        <title>Complete genome sequence of Pedobacter cryoconitis PAMC 27485.</title>
        <authorList>
            <person name="Lee J."/>
            <person name="Kim O.-S."/>
        </authorList>
    </citation>
    <scope>NUCLEOTIDE SEQUENCE [LARGE SCALE GENOMIC DNA]</scope>
    <source>
        <strain evidence="2 3">PAMC 27485</strain>
    </source>
</reference>
<dbReference type="PANTHER" id="PTHR47129:SF1">
    <property type="entry name" value="NMRA-LIKE DOMAIN-CONTAINING PROTEIN"/>
    <property type="match status" value="1"/>
</dbReference>
<dbReference type="PANTHER" id="PTHR47129">
    <property type="entry name" value="QUINONE OXIDOREDUCTASE 2"/>
    <property type="match status" value="1"/>
</dbReference>
<dbReference type="InterPro" id="IPR036291">
    <property type="entry name" value="NAD(P)-bd_dom_sf"/>
</dbReference>
<name>A0A127VI91_9SPHI</name>
<dbReference type="CDD" id="cd05269">
    <property type="entry name" value="TMR_SDR_a"/>
    <property type="match status" value="1"/>
</dbReference>
<dbReference type="SUPFAM" id="SSF51735">
    <property type="entry name" value="NAD(P)-binding Rossmann-fold domains"/>
    <property type="match status" value="1"/>
</dbReference>
<dbReference type="Gene3D" id="3.90.25.10">
    <property type="entry name" value="UDP-galactose 4-epimerase, domain 1"/>
    <property type="match status" value="1"/>
</dbReference>
<sequence>MSKILVTGATGQLGSTLIHKLLEKVSPDEITALVRDENKAEALKNKGVQIIVGNYDDRASLVKAFKGIDKLYFISSSEMMNRVEQHENVVKSAVEAKVGHIFYTSVQRKSEDGSSPSAIITNDHVKTDEIIKQSELTYTILKHGLYSDILPLFMGDKVIETGTVFLPAANGKAAFASRKDMAEAGAILLTTNGHENKTYEISGVDSLSFQDIAGILSELSGKSIQYVSPSPEQYADQLRSYGVPDQMIQGASNLCVGIAQAEFDFPSNELQNILGRKTETVREFLKIAYGL</sequence>
<keyword evidence="3" id="KW-1185">Reference proteome</keyword>